<dbReference type="InterPro" id="IPR008979">
    <property type="entry name" value="Galactose-bd-like_sf"/>
</dbReference>
<dbReference type="SUPFAM" id="SSF51126">
    <property type="entry name" value="Pectin lyase-like"/>
    <property type="match status" value="1"/>
</dbReference>
<dbReference type="Pfam" id="PF12708">
    <property type="entry name" value="Pect-lyase_RHGA_epim"/>
    <property type="match status" value="1"/>
</dbReference>
<organism evidence="2 3">
    <name type="scientific">Pedosphaera parvula (strain Ellin514)</name>
    <dbReference type="NCBI Taxonomy" id="320771"/>
    <lineage>
        <taxon>Bacteria</taxon>
        <taxon>Pseudomonadati</taxon>
        <taxon>Verrucomicrobiota</taxon>
        <taxon>Pedosphaerae</taxon>
        <taxon>Pedosphaerales</taxon>
        <taxon>Pedosphaeraceae</taxon>
        <taxon>Pedosphaera</taxon>
    </lineage>
</organism>
<name>B9XHK8_PEDPL</name>
<proteinExistence type="predicted"/>
<dbReference type="PROSITE" id="PS50022">
    <property type="entry name" value="FA58C_3"/>
    <property type="match status" value="1"/>
</dbReference>
<dbReference type="InterPro" id="IPR000421">
    <property type="entry name" value="FA58C"/>
</dbReference>
<dbReference type="InterPro" id="IPR024535">
    <property type="entry name" value="RHGA/B-epi-like_pectate_lyase"/>
</dbReference>
<dbReference type="Gene3D" id="2.160.20.10">
    <property type="entry name" value="Single-stranded right-handed beta-helix, Pectin lyase-like"/>
    <property type="match status" value="1"/>
</dbReference>
<dbReference type="Pfam" id="PF22815">
    <property type="entry name" value="CatAgl_D1"/>
    <property type="match status" value="1"/>
</dbReference>
<protein>
    <submittedName>
        <fullName evidence="2">Coagulation factor 5/8 type domain protein</fullName>
    </submittedName>
</protein>
<feature type="domain" description="F5/8 type C" evidence="1">
    <location>
        <begin position="603"/>
        <end position="745"/>
    </location>
</feature>
<evidence type="ECO:0000313" key="2">
    <source>
        <dbReference type="EMBL" id="EEF60586.1"/>
    </source>
</evidence>
<dbReference type="InterPro" id="IPR033801">
    <property type="entry name" value="CBM6-CBM35-CBM36-like_1"/>
</dbReference>
<dbReference type="AlphaFoldDB" id="B9XHK8"/>
<dbReference type="SMART" id="SM00710">
    <property type="entry name" value="PbH1"/>
    <property type="match status" value="7"/>
</dbReference>
<sequence length="824" mass="87467" precursor="true">MMCHKTSNKIRECRTGNSSFQLVVLVIGLVLFSSSANHLRAAGANTPFTTLEAEAGTPGGGASVRAFIPGTTVPNAPTMELEASGLACVLLTNADDSISWTNPVANANAIVIRDCIPDATNGGGITAAINLYVDGIFRQTITLSSKQSWNYRNSTTTPDDPNGGGTPWHFYNEDRALIAGTPVAAGSVITLQNDATNTAAFYDIDSIDLENAPPSRTQPGNSLSIVTYGADPNFTTDSKTAIQNCINAARSQGKTVWIPPGKYMVNNLTSGGLDLRGVTVEGAGMWHSMVYKNIPLPPQTTPWRSNIQLNTNSVLRDISIDSNAIYRDIGGISGDDYGLTAVGNNWLIERVWVQHCDANWLSGSNGIIRDSRVADSWGDGINLNNGNTPDLSKLGISLTASNNFVRGSGDDGFATYSDAGASGTNPQMQNTKIVNNTSIATYWANGIRVAGGTNVVVQNNLVDSVSANNGMEVSIFGNTGNPLDSALISGNVILRGGGWNSTDRHGMHVGSLSSTATFSNAYTRATITNNIIRASLRAGLDIGARLETLIVSHNVIDRPAQQGIWIPSGVTGTGLFEYNNVTNLNANKAAFQNDSTSTFTATLVSNSWQVLTGLLSRGKPATASSYDSGLPGEPFKGNDGNTGTRWSANSPAYPSWWRADLENNCNLTAVTINWYGVPNRSYQYKIEVSTNDVNYVMVVDATGNSLKANTTDTFTAIARYIRITVTGCSQAGGYPSFYECYVYGNVISAASQTPANIIMTASGNTLALSWPDDHLGWRLQIQTNAPGGGLATNWMAVPGSELVTSTNILINSAHGAAFYRLAYP</sequence>
<dbReference type="Proteomes" id="UP000003688">
    <property type="component" value="Unassembled WGS sequence"/>
</dbReference>
<dbReference type="STRING" id="320771.Cflav_PD6176"/>
<dbReference type="InterPro" id="IPR011050">
    <property type="entry name" value="Pectin_lyase_fold/virulence"/>
</dbReference>
<dbReference type="InterPro" id="IPR006626">
    <property type="entry name" value="PbH1"/>
</dbReference>
<keyword evidence="3" id="KW-1185">Reference proteome</keyword>
<reference evidence="2 3" key="1">
    <citation type="journal article" date="2011" name="J. Bacteriol.">
        <title>Genome sequence of 'Pedosphaera parvula' Ellin514, an aerobic Verrucomicrobial isolate from pasture soil.</title>
        <authorList>
            <person name="Kant R."/>
            <person name="van Passel M.W."/>
            <person name="Sangwan P."/>
            <person name="Palva A."/>
            <person name="Lucas S."/>
            <person name="Copeland A."/>
            <person name="Lapidus A."/>
            <person name="Glavina Del Rio T."/>
            <person name="Dalin E."/>
            <person name="Tice H."/>
            <person name="Bruce D."/>
            <person name="Goodwin L."/>
            <person name="Pitluck S."/>
            <person name="Chertkov O."/>
            <person name="Larimer F.W."/>
            <person name="Land M.L."/>
            <person name="Hauser L."/>
            <person name="Brettin T.S."/>
            <person name="Detter J.C."/>
            <person name="Han S."/>
            <person name="de Vos W.M."/>
            <person name="Janssen P.H."/>
            <person name="Smidt H."/>
        </authorList>
    </citation>
    <scope>NUCLEOTIDE SEQUENCE [LARGE SCALE GENOMIC DNA]</scope>
    <source>
        <strain evidence="2 3">Ellin514</strain>
    </source>
</reference>
<comment type="caution">
    <text evidence="2">The sequence shown here is derived from an EMBL/GenBank/DDBJ whole genome shotgun (WGS) entry which is preliminary data.</text>
</comment>
<dbReference type="SUPFAM" id="SSF49785">
    <property type="entry name" value="Galactose-binding domain-like"/>
    <property type="match status" value="1"/>
</dbReference>
<dbReference type="Gene3D" id="2.60.120.260">
    <property type="entry name" value="Galactose-binding domain-like"/>
    <property type="match status" value="2"/>
</dbReference>
<dbReference type="InterPro" id="IPR012334">
    <property type="entry name" value="Pectin_lyas_fold"/>
</dbReference>
<evidence type="ECO:0000313" key="3">
    <source>
        <dbReference type="Proteomes" id="UP000003688"/>
    </source>
</evidence>
<dbReference type="EMBL" id="ABOX02000015">
    <property type="protein sequence ID" value="EEF60586.1"/>
    <property type="molecule type" value="Genomic_DNA"/>
</dbReference>
<dbReference type="RefSeq" id="WP_007415302.1">
    <property type="nucleotide sequence ID" value="NZ_ABOX02000015.1"/>
</dbReference>
<gene>
    <name evidence="2" type="ORF">Cflav_PD6176</name>
</gene>
<accession>B9XHK8</accession>
<dbReference type="OrthoDB" id="197688at2"/>
<evidence type="ECO:0000259" key="1">
    <source>
        <dbReference type="PROSITE" id="PS50022"/>
    </source>
</evidence>
<dbReference type="Pfam" id="PF00754">
    <property type="entry name" value="F5_F8_type_C"/>
    <property type="match status" value="1"/>
</dbReference>